<dbReference type="GO" id="GO:0019677">
    <property type="term" value="P:NAD+ catabolic process"/>
    <property type="evidence" value="ECO:0007669"/>
    <property type="project" value="TreeGrafter"/>
</dbReference>
<dbReference type="EMBL" id="CACRSY010000014">
    <property type="protein sequence ID" value="VYT17523.1"/>
    <property type="molecule type" value="Genomic_DNA"/>
</dbReference>
<dbReference type="AlphaFoldDB" id="A0A6N2UKP4"/>
<evidence type="ECO:0000256" key="9">
    <source>
        <dbReference type="ARBA" id="ARBA00023679"/>
    </source>
</evidence>
<feature type="domain" description="Nudix hydrolase" evidence="10">
    <location>
        <begin position="146"/>
        <end position="272"/>
    </location>
</feature>
<evidence type="ECO:0000256" key="4">
    <source>
        <dbReference type="ARBA" id="ARBA00012381"/>
    </source>
</evidence>
<dbReference type="PANTHER" id="PTHR42904">
    <property type="entry name" value="NUDIX HYDROLASE, NUDC SUBFAMILY"/>
    <property type="match status" value="1"/>
</dbReference>
<comment type="catalytic activity">
    <reaction evidence="9">
        <text>a 5'-end NAD(+)-phospho-ribonucleoside in mRNA + H2O = a 5'-end phospho-adenosine-phospho-ribonucleoside in mRNA + beta-nicotinamide D-ribonucleotide + 2 H(+)</text>
        <dbReference type="Rhea" id="RHEA:60876"/>
        <dbReference type="Rhea" id="RHEA-COMP:15698"/>
        <dbReference type="Rhea" id="RHEA-COMP:15719"/>
        <dbReference type="ChEBI" id="CHEBI:14649"/>
        <dbReference type="ChEBI" id="CHEBI:15377"/>
        <dbReference type="ChEBI" id="CHEBI:15378"/>
        <dbReference type="ChEBI" id="CHEBI:144029"/>
        <dbReference type="ChEBI" id="CHEBI:144051"/>
    </reaction>
    <physiologicalReaction direction="left-to-right" evidence="9">
        <dbReference type="Rhea" id="RHEA:60877"/>
    </physiologicalReaction>
</comment>
<evidence type="ECO:0000256" key="3">
    <source>
        <dbReference type="ARBA" id="ARBA00009595"/>
    </source>
</evidence>
<gene>
    <name evidence="11" type="primary">nudC</name>
    <name evidence="11" type="ORF">BHLFYP23_00462</name>
</gene>
<keyword evidence="8" id="KW-0520">NAD</keyword>
<comment type="cofactor">
    <cofactor evidence="2">
        <name>Zn(2+)</name>
        <dbReference type="ChEBI" id="CHEBI:29105"/>
    </cofactor>
</comment>
<comment type="cofactor">
    <cofactor evidence="1">
        <name>Mg(2+)</name>
        <dbReference type="ChEBI" id="CHEBI:18420"/>
    </cofactor>
</comment>
<dbReference type="EC" id="3.6.1.22" evidence="4"/>
<name>A0A6N2UKP4_BLAHA</name>
<dbReference type="CDD" id="cd03429">
    <property type="entry name" value="NUDIX_NADH_pyrophosphatase_Nudt13"/>
    <property type="match status" value="1"/>
</dbReference>
<dbReference type="GO" id="GO:0046872">
    <property type="term" value="F:metal ion binding"/>
    <property type="evidence" value="ECO:0007669"/>
    <property type="project" value="UniProtKB-KW"/>
</dbReference>
<dbReference type="GO" id="GO:0006742">
    <property type="term" value="P:NADP+ catabolic process"/>
    <property type="evidence" value="ECO:0007669"/>
    <property type="project" value="TreeGrafter"/>
</dbReference>
<protein>
    <recommendedName>
        <fullName evidence="4">NAD(+) diphosphatase</fullName>
        <ecNumber evidence="4">3.6.1.22</ecNumber>
    </recommendedName>
</protein>
<dbReference type="InterPro" id="IPR020084">
    <property type="entry name" value="NUDIX_hydrolase_CS"/>
</dbReference>
<evidence type="ECO:0000256" key="2">
    <source>
        <dbReference type="ARBA" id="ARBA00001947"/>
    </source>
</evidence>
<dbReference type="RefSeq" id="WP_156342485.1">
    <property type="nucleotide sequence ID" value="NZ_CACRSY010000014.1"/>
</dbReference>
<organism evidence="11">
    <name type="scientific">Blautia hansenii</name>
    <name type="common">Ruminococcus hansenii</name>
    <dbReference type="NCBI Taxonomy" id="1322"/>
    <lineage>
        <taxon>Bacteria</taxon>
        <taxon>Bacillati</taxon>
        <taxon>Bacillota</taxon>
        <taxon>Clostridia</taxon>
        <taxon>Lachnospirales</taxon>
        <taxon>Lachnospiraceae</taxon>
        <taxon>Blautia</taxon>
    </lineage>
</organism>
<evidence type="ECO:0000256" key="1">
    <source>
        <dbReference type="ARBA" id="ARBA00001946"/>
    </source>
</evidence>
<evidence type="ECO:0000256" key="7">
    <source>
        <dbReference type="ARBA" id="ARBA00022842"/>
    </source>
</evidence>
<dbReference type="InterPro" id="IPR015797">
    <property type="entry name" value="NUDIX_hydrolase-like_dom_sf"/>
</dbReference>
<dbReference type="InterPro" id="IPR000086">
    <property type="entry name" value="NUDIX_hydrolase_dom"/>
</dbReference>
<reference evidence="11" key="1">
    <citation type="submission" date="2019-11" db="EMBL/GenBank/DDBJ databases">
        <authorList>
            <person name="Feng L."/>
        </authorList>
    </citation>
    <scope>NUCLEOTIDE SEQUENCE</scope>
    <source>
        <strain evidence="11">BhanseniiLFYP23</strain>
    </source>
</reference>
<dbReference type="SUPFAM" id="SSF55811">
    <property type="entry name" value="Nudix"/>
    <property type="match status" value="1"/>
</dbReference>
<dbReference type="Pfam" id="PF09297">
    <property type="entry name" value="Zn_ribbon_NUD"/>
    <property type="match status" value="1"/>
</dbReference>
<sequence length="275" mass="32413">MIQDIGTHCYHNEYIPVPPKEQDFILCYKEKNVLVKKTKDSFLLPRFCDIPNWEKEPYIYLFSIDDQHFYILPELDHSLLSDFTFEDLVIFRSEEPKELCFALITGFHLFSWYENRKFCGKCGEKLLPDTKERMMYCPHCHNTEYPKISPAVIVAIRNKNKLLLSKYAGRNTTRYALIAGFTEIGETLEDTVRREVMEEVGLKVKNIQYYKSQPWGLSGSVLSGFFCDLDGDDTITLDREELSTAQWFEREDIPYDDYDVSLTREMMIQFKKGLY</sequence>
<dbReference type="PROSITE" id="PS51462">
    <property type="entry name" value="NUDIX"/>
    <property type="match status" value="1"/>
</dbReference>
<comment type="similarity">
    <text evidence="3">Belongs to the Nudix hydrolase family. NudC subfamily.</text>
</comment>
<dbReference type="GO" id="GO:0035529">
    <property type="term" value="F:NADH pyrophosphatase activity"/>
    <property type="evidence" value="ECO:0007669"/>
    <property type="project" value="TreeGrafter"/>
</dbReference>
<dbReference type="InterPro" id="IPR015376">
    <property type="entry name" value="Znr_NADH_PPase"/>
</dbReference>
<evidence type="ECO:0000313" key="11">
    <source>
        <dbReference type="EMBL" id="VYT17523.1"/>
    </source>
</evidence>
<keyword evidence="7" id="KW-0460">Magnesium</keyword>
<dbReference type="Gene3D" id="3.90.79.10">
    <property type="entry name" value="Nucleoside Triphosphate Pyrophosphohydrolase"/>
    <property type="match status" value="1"/>
</dbReference>
<evidence type="ECO:0000259" key="10">
    <source>
        <dbReference type="PROSITE" id="PS51462"/>
    </source>
</evidence>
<dbReference type="Gene3D" id="3.90.79.20">
    <property type="match status" value="1"/>
</dbReference>
<keyword evidence="5" id="KW-0479">Metal-binding</keyword>
<dbReference type="Pfam" id="PF00293">
    <property type="entry name" value="NUDIX"/>
    <property type="match status" value="1"/>
</dbReference>
<keyword evidence="6 11" id="KW-0378">Hydrolase</keyword>
<dbReference type="GO" id="GO:0005829">
    <property type="term" value="C:cytosol"/>
    <property type="evidence" value="ECO:0007669"/>
    <property type="project" value="TreeGrafter"/>
</dbReference>
<proteinExistence type="inferred from homology"/>
<dbReference type="NCBIfam" id="NF001299">
    <property type="entry name" value="PRK00241.1"/>
    <property type="match status" value="1"/>
</dbReference>
<evidence type="ECO:0000256" key="5">
    <source>
        <dbReference type="ARBA" id="ARBA00022723"/>
    </source>
</evidence>
<dbReference type="PANTHER" id="PTHR42904:SF6">
    <property type="entry name" value="NAD-CAPPED RNA HYDROLASE NUDT12"/>
    <property type="match status" value="1"/>
</dbReference>
<evidence type="ECO:0000256" key="6">
    <source>
        <dbReference type="ARBA" id="ARBA00022801"/>
    </source>
</evidence>
<evidence type="ECO:0000256" key="8">
    <source>
        <dbReference type="ARBA" id="ARBA00023027"/>
    </source>
</evidence>
<dbReference type="PROSITE" id="PS00893">
    <property type="entry name" value="NUDIX_BOX"/>
    <property type="match status" value="1"/>
</dbReference>
<dbReference type="InterPro" id="IPR050241">
    <property type="entry name" value="NAD-cap_RNA_hydrolase_NudC"/>
</dbReference>
<accession>A0A6N2UKP4</accession>
<dbReference type="InterPro" id="IPR049734">
    <property type="entry name" value="NudC-like_C"/>
</dbReference>